<accession>A0A7J7M6B6</accession>
<feature type="transmembrane region" description="Helical" evidence="1">
    <location>
        <begin position="47"/>
        <end position="68"/>
    </location>
</feature>
<feature type="transmembrane region" description="Helical" evidence="1">
    <location>
        <begin position="88"/>
        <end position="110"/>
    </location>
</feature>
<evidence type="ECO:0000256" key="1">
    <source>
        <dbReference type="SAM" id="Phobius"/>
    </source>
</evidence>
<keyword evidence="1" id="KW-0812">Transmembrane</keyword>
<comment type="caution">
    <text evidence="2">The sequence shown here is derived from an EMBL/GenBank/DDBJ whole genome shotgun (WGS) entry which is preliminary data.</text>
</comment>
<feature type="transmembrane region" description="Helical" evidence="1">
    <location>
        <begin position="12"/>
        <end position="35"/>
    </location>
</feature>
<evidence type="ECO:0000313" key="2">
    <source>
        <dbReference type="EMBL" id="KAF6150415.1"/>
    </source>
</evidence>
<dbReference type="OrthoDB" id="2415936at2759"/>
<sequence length="703" mass="77942">MGCWFGVCACWADFRVCDCGGLFGFALLVIGVCGVRNYRRVAQRMRGVIAGFVAVCVADFGCGADLNSTSGENILWAGVWALGLGSELVLFAVIILISFRIILGVFCVLVAWSMRSIVDLAVVWNVGFHVGVWWFCKVAPSPMMLESAGLLLHQFVETVTIDVFVETVAIDVVACGDLWRAGAEGLLLYYYFGSLVCGSNRLRYVEGRMGGVSLTISNAATEAGAHTVTDIEEAYEEFKHVLLALIYGKDDQTSPFANEWMPCTSSSFACYCSNTQILVERLGPALQLNTNAYIICELVDFKQFIAFMFIKLHAISSQWAVIRRFETAGLLSYVLRAYLSACDPIFSMTLRNLISIHKGFCLRQDISSQISDLTERLLLEECDPPPVPQESLYEAPPFDEVDIQALAHVVELTRQGAADSLWFSKGNLFQAFQNEICRTKLNVKLLDELVHEYCVYRGLVEGGITSSFSGILSVSNNDFIDDSSKETNVEAMVIDSTELGYINEIAVKHSGVEIITSKEDDKYEFVLEMKELASKVIASEVVEEVDATYLSFFVLNPHLLFQLKQVEFLKLVKCGDHSGSLRIACSYLGPLAATNPTLLKPLKETLLVLLKPNEDPLDKGIPFSVLASSLQVAMGRRLGVDEPLLMKLMGATLHTHNEWFRLQMCKDRFEGLLKIDSLKEIKTPLIIDDVFKKRTDNSTHGSS</sequence>
<keyword evidence="3" id="KW-1185">Reference proteome</keyword>
<reference evidence="2 3" key="1">
    <citation type="journal article" date="2020" name="IScience">
        <title>Genome Sequencing of the Endangered Kingdonia uniflora (Circaeasteraceae, Ranunculales) Reveals Potential Mechanisms of Evolutionary Specialization.</title>
        <authorList>
            <person name="Sun Y."/>
            <person name="Deng T."/>
            <person name="Zhang A."/>
            <person name="Moore M.J."/>
            <person name="Landis J.B."/>
            <person name="Lin N."/>
            <person name="Zhang H."/>
            <person name="Zhang X."/>
            <person name="Huang J."/>
            <person name="Zhang X."/>
            <person name="Sun H."/>
            <person name="Wang H."/>
        </authorList>
    </citation>
    <scope>NUCLEOTIDE SEQUENCE [LARGE SCALE GENOMIC DNA]</scope>
    <source>
        <strain evidence="2">TB1705</strain>
        <tissue evidence="2">Leaf</tissue>
    </source>
</reference>
<dbReference type="Proteomes" id="UP000541444">
    <property type="component" value="Unassembled WGS sequence"/>
</dbReference>
<dbReference type="PANTHER" id="PTHR12864">
    <property type="entry name" value="RAN BINDING PROTEIN 9-RELATED"/>
    <property type="match status" value="1"/>
</dbReference>
<organism evidence="2 3">
    <name type="scientific">Kingdonia uniflora</name>
    <dbReference type="NCBI Taxonomy" id="39325"/>
    <lineage>
        <taxon>Eukaryota</taxon>
        <taxon>Viridiplantae</taxon>
        <taxon>Streptophyta</taxon>
        <taxon>Embryophyta</taxon>
        <taxon>Tracheophyta</taxon>
        <taxon>Spermatophyta</taxon>
        <taxon>Magnoliopsida</taxon>
        <taxon>Ranunculales</taxon>
        <taxon>Circaeasteraceae</taxon>
        <taxon>Kingdonia</taxon>
    </lineage>
</organism>
<dbReference type="InterPro" id="IPR050618">
    <property type="entry name" value="Ubq-SigPath_Reg"/>
</dbReference>
<dbReference type="AlphaFoldDB" id="A0A7J7M6B6"/>
<gene>
    <name evidence="2" type="ORF">GIB67_034114</name>
</gene>
<keyword evidence="1" id="KW-1133">Transmembrane helix</keyword>
<evidence type="ECO:0000313" key="3">
    <source>
        <dbReference type="Proteomes" id="UP000541444"/>
    </source>
</evidence>
<keyword evidence="1" id="KW-0472">Membrane</keyword>
<dbReference type="EMBL" id="JACGCM010001747">
    <property type="protein sequence ID" value="KAF6150415.1"/>
    <property type="molecule type" value="Genomic_DNA"/>
</dbReference>
<feature type="transmembrane region" description="Helical" evidence="1">
    <location>
        <begin position="117"/>
        <end position="135"/>
    </location>
</feature>
<protein>
    <submittedName>
        <fullName evidence="2">Uncharacterized protein</fullName>
    </submittedName>
</protein>
<name>A0A7J7M6B6_9MAGN</name>
<proteinExistence type="predicted"/>